<protein>
    <recommendedName>
        <fullName evidence="8">FMP27 GFWDK domain-containing protein</fullName>
    </recommendedName>
</protein>
<feature type="region of interest" description="Disordered" evidence="1">
    <location>
        <begin position="2740"/>
        <end position="2886"/>
    </location>
</feature>
<dbReference type="STRING" id="1051891.A0A0C3MGH1"/>
<dbReference type="InterPro" id="IPR045167">
    <property type="entry name" value="Hobbit"/>
</dbReference>
<dbReference type="PANTHER" id="PTHR15678">
    <property type="entry name" value="ANTIGEN MLAA-22-RELATED"/>
    <property type="match status" value="1"/>
</dbReference>
<dbReference type="OrthoDB" id="1562405at2759"/>
<feature type="domain" description="FMP27/BLTP2/Hobbit GFWDK motif-containing RBG unit" evidence="3">
    <location>
        <begin position="1359"/>
        <end position="1506"/>
    </location>
</feature>
<feature type="domain" description="FMP27 WPPW motif-containing RBG unit" evidence="5">
    <location>
        <begin position="1747"/>
        <end position="2207"/>
    </location>
</feature>
<feature type="compositionally biased region" description="Low complexity" evidence="1">
    <location>
        <begin position="2791"/>
        <end position="2818"/>
    </location>
</feature>
<feature type="domain" description="FMP27 SW motif-containing RBG unit" evidence="4">
    <location>
        <begin position="1239"/>
        <end position="1341"/>
    </location>
</feature>
<feature type="compositionally biased region" description="Polar residues" evidence="1">
    <location>
        <begin position="2844"/>
        <end position="2867"/>
    </location>
</feature>
<evidence type="ECO:0000313" key="6">
    <source>
        <dbReference type="EMBL" id="KIO32802.1"/>
    </source>
</evidence>
<feature type="region of interest" description="Disordered" evidence="1">
    <location>
        <begin position="2526"/>
        <end position="2571"/>
    </location>
</feature>
<reference evidence="6 7" key="1">
    <citation type="submission" date="2014-04" db="EMBL/GenBank/DDBJ databases">
        <authorList>
            <consortium name="DOE Joint Genome Institute"/>
            <person name="Kuo A."/>
            <person name="Girlanda M."/>
            <person name="Perotto S."/>
            <person name="Kohler A."/>
            <person name="Nagy L.G."/>
            <person name="Floudas D."/>
            <person name="Copeland A."/>
            <person name="Barry K.W."/>
            <person name="Cichocki N."/>
            <person name="Veneault-Fourrey C."/>
            <person name="LaButti K."/>
            <person name="Lindquist E.A."/>
            <person name="Lipzen A."/>
            <person name="Lundell T."/>
            <person name="Morin E."/>
            <person name="Murat C."/>
            <person name="Sun H."/>
            <person name="Tunlid A."/>
            <person name="Henrissat B."/>
            <person name="Grigoriev I.V."/>
            <person name="Hibbett D.S."/>
            <person name="Martin F."/>
            <person name="Nordberg H.P."/>
            <person name="Cantor M.N."/>
            <person name="Hua S.X."/>
        </authorList>
    </citation>
    <scope>NUCLEOTIDE SEQUENCE [LARGE SCALE GENOMIC DNA]</scope>
    <source>
        <strain evidence="6 7">MUT 4182</strain>
    </source>
</reference>
<evidence type="ECO:0000313" key="7">
    <source>
        <dbReference type="Proteomes" id="UP000054248"/>
    </source>
</evidence>
<feature type="signal peptide" evidence="2">
    <location>
        <begin position="1"/>
        <end position="21"/>
    </location>
</feature>
<proteinExistence type="predicted"/>
<feature type="region of interest" description="Disordered" evidence="1">
    <location>
        <begin position="1934"/>
        <end position="1962"/>
    </location>
</feature>
<dbReference type="SMART" id="SM01215">
    <property type="entry name" value="Fmp27_SW"/>
    <property type="match status" value="1"/>
</dbReference>
<dbReference type="Pfam" id="PF10344">
    <property type="entry name" value="Hobbit"/>
    <property type="match status" value="1"/>
</dbReference>
<evidence type="ECO:0000256" key="1">
    <source>
        <dbReference type="SAM" id="MobiDB-lite"/>
    </source>
</evidence>
<feature type="compositionally biased region" description="Polar residues" evidence="1">
    <location>
        <begin position="2560"/>
        <end position="2571"/>
    </location>
</feature>
<feature type="compositionally biased region" description="Low complexity" evidence="1">
    <location>
        <begin position="1939"/>
        <end position="1948"/>
    </location>
</feature>
<evidence type="ECO:0000259" key="3">
    <source>
        <dbReference type="SMART" id="SM01214"/>
    </source>
</evidence>
<sequence length="2886" mass="320370">MHWALWLAILAFALFLLTNYGAPWLVRRLSSNVRIRNIGLRSVRGLFLKIGPVTLTADRIALTVHRSPGGARVGLDFLNVVVTVSKVLKSATPPKRDHWRTLRQNYKREFSIASIASIIHQRSSISQLSFPRWVAHQTAVAFRTVFRFLATFGLVVLIRWLPALTQKFDTQFDQVVVIIEDLGGAHLVVKGLTLAALLRFTNLAEHDTDDGLEAAHERKSAMRMPPQAAGWSRKWKDSMGRVWDRATARTTGFASLTIDVGDIIAYPSKATPTKIASYRSNTSPTNFNFTSTGVADFTSIEKALPPGSCLSVEGPIELQASVGFSPKRMVFRKRSGEAKINLPCVQVMPDVILQLVQRLKPSGGSPADKAPSPPAPDGSGSAWGPITFSPPGSPDLGPQITVSRWSRLRRRKDTVPLPQTLFAILKGIEINVPEVHARFNGIKEIDSPETYYSIKNQGFLVRLQLSEPSTSVLHQKWLGNSPPAGSKHEVNVYSITVQSRCLVARRLGPDSANLLTLARVGEVSLETVVTGWPAPWLMPPQIFGADPNAAFVAVEAIVDNLELAERIEVVKWLLQHRPPSSKQKPSSGPIIHPVPRINVRFALNQPSLRLIEQTKDATTFITTRTDGFNLELESAYSHRNGDPDPSHCDGTPVMMEYIGTARLAAVTLSPHESSSRPTLNRQMSSLSVLSSDSIQVNSPPPLVAIGPVDVTLKGTAFGWHKENGASGVALDRSTVLSDVRVLFDSLLVDLTRLQWLPLVIRVLAASGEPKPKAHDPRPRKAPLDQLPCGLSVHLSLPTVRVGIVGQGVSLENDIVTSRGLALQSCVTMDYCFFSCPDHTSRLRSKTAKAAMRDRLGLPQEPVHAASSLAQDAHNNNGKAAFAQLLVTQTTVRSVIDDNTFGWLDADSQDGPFTAGEDVDAHLLLRVPEITGKLDLKRGQVMEPSVGLADSCRGVLRVPRISCRFDLHHVYCALAVLGVVKKLMPPRKTTDSQSFPLQRAPLPTPASEMAVSIEVHADVFQVVAVLPRSAKLFLRLTGLVATQKPTKERSVRFITGCLWTPSREVLQGENQKWDEICRLTSWNGSVTQTENLDSPRPSLSITLVGNGARLRIPYRFILSELITNITLAIKASKHLAHTVLSGVFYPMEKPPIEEAKKVPSINIMIDSLAVEIADDPFEAKLNLIWRQGVEEQVERLQRDEAFSAKVAAIQAAEAETLADSSSSTGLKEPTPTSHTVGIEEARARLLLYNSLHWISRHKQSRDALIGREETISSRIREPSSRKHLHAALPFDVRPYDRWPPILRAALGQVRLSLEEPPFKDKSLPDFMFEQGGLPRDTQFTLLVPLLLQWSMDSFKVTLRDYPIPLLEVPYGPSAWTCSSTLIVAEEHGPDSSIDWVECRVKSPYGVNDPAPIAFLVPKTIMPVKSYANPDIRINGAGVTDLAWAVSYTPGIQDVMRVFDTFSAAPRDKSPSLGFWDKLRLIMHWKVRVRIEGETRLHIKGSRDPYYVDGAGAGFVLCFKGDTDITVGYSSKDKELIQISSSKMYLAIPDLSRFKESVAGSRLSTSRKLVKICAKFTNGVRLGFGFALERTCLSDCPGCGGAPAFLKQCRFFTFKPHYEVALKVPPKNRGPIEDSFEGFRSNFIHFSISLVSPAQPESVPDYDSGPNSFHLSPKAFAHFFAWWSLFGATLNLPIRQGKLYPDARPPSPKFGRHIATIKYRISFAPLFISHMYKQDAVEQWREGETGFVGVKAMVQSLRADLHQREQEIIVLDKFSGLPKTTTHKPFAAAEVVITQMELRAVYAIFADPRKSLVPLFQSGSLGGGHASYVFPENRCEALGSSMWMDLEDFNEIDWTPFDDAPRVWMFQAATCPQFTFFRTIPSQTNVISERLDGAIEKSKFGDEDTHICSMSKRGTLRHVQISLTKDRLQALHEQLQKVHEQTSTQSYDSSTDQHAEPSDKATQLKQSIERLQAHLDDMLAQGASVPASSTSTSFCREGHAPIHQSTITTPSDWEGFNNVYEVHSPQIIFSNSTRNILLDYYYSSRNRRGFEYHMSHRALKALKGQLLGEVQRAVATIRPGSNVAGAAARAATALRRILTADSGNEEHVHSDTEETASRITQEKSHFCVLLKPQIALHNEEEEDAVIHIAAMEASLTSHTLIDPDYIDDAVNGYDFPFNRHKIKLHGMQAFVPTVLRPDSELCGVPLEILVDFRCESGDYERLVPQTDAEFSYDKFNRLRLHNEFSNASRQSVETNSSDEYMRNQTDRITIKIPRFTVTANSNSFRAINNIITHLILYSDPSHSRRNEALEKFLFTYDFTDVSSSVDVVLTMQNRIRQLLQTARLVDLNYGSLDEMGQMDALKVQAELTSLGDKLDFIFEAIRLAQEKARNLDNNLSSALQLQVSSDLISYNMLGPSSNLIAKLAVKGVGFQWTNRKDSSTSSVLTIKDFQAFNGLPTATFPEILLALPQPSSHPMVKRKLFAEAKWTVLPPVAQISVIERLELRLHPVKVQIERKIGREIQEYISPKERRAGALATPSLSAKPQAPQVHARDEPPVRRSSDHTASLTVNAPSRTLRMRTSSWVNLRDAERANSATPSITNGASAQPKTLQRSASSHSLRPLGTPLTPTTPTEFGHKAVASETDEMRVRARKRTFWFLLVLTYKGESLGMARREQGGLKARDFIPNLDDFPLTFPGFERHHCTWGFDEFLQVVKSELKKNAVGVVFRAFNARFSNKYRLGDSSRETTIEDQPDQVEGSASVSSDLQAKAKSGPFRIRTLSTPKRSEPRILTEDPINTSPTSTSPPTNSLDSSISSLPSTSETDSRQPRGRTQKVLNLFRHKTKKSTDSASSIATTNSQPRRSLESTSTGFPQRLQPITPMSRSRSVVRD</sequence>
<evidence type="ECO:0000256" key="2">
    <source>
        <dbReference type="SAM" id="SignalP"/>
    </source>
</evidence>
<dbReference type="EMBL" id="KN822952">
    <property type="protein sequence ID" value="KIO32802.1"/>
    <property type="molecule type" value="Genomic_DNA"/>
</dbReference>
<feature type="region of interest" description="Disordered" evidence="1">
    <location>
        <begin position="2589"/>
        <end position="2631"/>
    </location>
</feature>
<feature type="compositionally biased region" description="Polar residues" evidence="1">
    <location>
        <begin position="2875"/>
        <end position="2886"/>
    </location>
</feature>
<reference evidence="7" key="2">
    <citation type="submission" date="2015-01" db="EMBL/GenBank/DDBJ databases">
        <title>Evolutionary Origins and Diversification of the Mycorrhizal Mutualists.</title>
        <authorList>
            <consortium name="DOE Joint Genome Institute"/>
            <consortium name="Mycorrhizal Genomics Consortium"/>
            <person name="Kohler A."/>
            <person name="Kuo A."/>
            <person name="Nagy L.G."/>
            <person name="Floudas D."/>
            <person name="Copeland A."/>
            <person name="Barry K.W."/>
            <person name="Cichocki N."/>
            <person name="Veneault-Fourrey C."/>
            <person name="LaButti K."/>
            <person name="Lindquist E.A."/>
            <person name="Lipzen A."/>
            <person name="Lundell T."/>
            <person name="Morin E."/>
            <person name="Murat C."/>
            <person name="Riley R."/>
            <person name="Ohm R."/>
            <person name="Sun H."/>
            <person name="Tunlid A."/>
            <person name="Henrissat B."/>
            <person name="Grigoriev I.V."/>
            <person name="Hibbett D.S."/>
            <person name="Martin F."/>
        </authorList>
    </citation>
    <scope>NUCLEOTIDE SEQUENCE [LARGE SCALE GENOMIC DNA]</scope>
    <source>
        <strain evidence="7">MUT 4182</strain>
    </source>
</reference>
<evidence type="ECO:0008006" key="8">
    <source>
        <dbReference type="Google" id="ProtNLM"/>
    </source>
</evidence>
<dbReference type="InterPro" id="IPR019415">
    <property type="entry name" value="FMP27_SW_RBG"/>
</dbReference>
<dbReference type="PANTHER" id="PTHR15678:SF6">
    <property type="entry name" value="BRIDGE-LIKE LIPID TRANSFER PROTEIN FAMILY MEMBER 2"/>
    <property type="match status" value="1"/>
</dbReference>
<dbReference type="Proteomes" id="UP000054248">
    <property type="component" value="Unassembled WGS sequence"/>
</dbReference>
<feature type="region of interest" description="Disordered" evidence="1">
    <location>
        <begin position="362"/>
        <end position="399"/>
    </location>
</feature>
<name>A0A0C3MGH1_9AGAM</name>
<evidence type="ECO:0000259" key="5">
    <source>
        <dbReference type="SMART" id="SM01216"/>
    </source>
</evidence>
<accession>A0A0C3MGH1</accession>
<dbReference type="InterPro" id="IPR019441">
    <property type="entry name" value="FMP27/BLTP2/Hobbit_GFWDK_RBG"/>
</dbReference>
<keyword evidence="7" id="KW-1185">Reference proteome</keyword>
<dbReference type="SMART" id="SM01216">
    <property type="entry name" value="Fmp27_WPPW"/>
    <property type="match status" value="1"/>
</dbReference>
<dbReference type="HOGENOM" id="CLU_000202_1_0_1"/>
<feature type="compositionally biased region" description="Basic and acidic residues" evidence="1">
    <location>
        <begin position="2547"/>
        <end position="2559"/>
    </location>
</feature>
<gene>
    <name evidence="6" type="ORF">M407DRAFT_18267</name>
</gene>
<keyword evidence="2" id="KW-0732">Signal</keyword>
<feature type="compositionally biased region" description="Polar residues" evidence="1">
    <location>
        <begin position="2590"/>
        <end position="2615"/>
    </location>
</feature>
<evidence type="ECO:0000259" key="4">
    <source>
        <dbReference type="SMART" id="SM01215"/>
    </source>
</evidence>
<dbReference type="InterPro" id="IPR019449">
    <property type="entry name" value="FMP27_WPPW_RBG"/>
</dbReference>
<organism evidence="6 7">
    <name type="scientific">Tulasnella calospora MUT 4182</name>
    <dbReference type="NCBI Taxonomy" id="1051891"/>
    <lineage>
        <taxon>Eukaryota</taxon>
        <taxon>Fungi</taxon>
        <taxon>Dikarya</taxon>
        <taxon>Basidiomycota</taxon>
        <taxon>Agaricomycotina</taxon>
        <taxon>Agaricomycetes</taxon>
        <taxon>Cantharellales</taxon>
        <taxon>Tulasnellaceae</taxon>
        <taxon>Tulasnella</taxon>
    </lineage>
</organism>
<feature type="compositionally biased region" description="Low complexity" evidence="1">
    <location>
        <begin position="2618"/>
        <end position="2629"/>
    </location>
</feature>
<feature type="chain" id="PRO_5002166962" description="FMP27 GFWDK domain-containing protein" evidence="2">
    <location>
        <begin position="22"/>
        <end position="2886"/>
    </location>
</feature>
<dbReference type="SMART" id="SM01214">
    <property type="entry name" value="Fmp27_GFWDK"/>
    <property type="match status" value="1"/>
</dbReference>